<dbReference type="InterPro" id="IPR001645">
    <property type="entry name" value="Folylpolyglutamate_synth"/>
</dbReference>
<evidence type="ECO:0000259" key="23">
    <source>
        <dbReference type="Pfam" id="PF02875"/>
    </source>
</evidence>
<evidence type="ECO:0000256" key="17">
    <source>
        <dbReference type="ARBA" id="ARBA00032510"/>
    </source>
</evidence>
<evidence type="ECO:0000313" key="25">
    <source>
        <dbReference type="EMBL" id="QDU25468.1"/>
    </source>
</evidence>
<keyword evidence="26" id="KW-1185">Reference proteome</keyword>
<evidence type="ECO:0000256" key="8">
    <source>
        <dbReference type="ARBA" id="ARBA00019357"/>
    </source>
</evidence>
<dbReference type="SUPFAM" id="SSF53244">
    <property type="entry name" value="MurD-like peptide ligases, peptide-binding domain"/>
    <property type="match status" value="1"/>
</dbReference>
<dbReference type="SUPFAM" id="SSF53623">
    <property type="entry name" value="MurD-like peptide ligases, catalytic domain"/>
    <property type="match status" value="1"/>
</dbReference>
<evidence type="ECO:0000256" key="7">
    <source>
        <dbReference type="ARBA" id="ARBA00013025"/>
    </source>
</evidence>
<keyword evidence="12 22" id="KW-0067">ATP-binding</keyword>
<evidence type="ECO:0000256" key="18">
    <source>
        <dbReference type="ARBA" id="ARBA00047493"/>
    </source>
</evidence>
<comment type="function">
    <text evidence="2">Functions in two distinct reactions of the de novo folate biosynthetic pathway. Catalyzes the addition of a glutamate residue to dihydropteroate (7,8-dihydropteroate or H2Pte) to form dihydrofolate (7,8-dihydrofolate monoglutamate or H2Pte-Glu). Also catalyzes successive additions of L-glutamate to tetrahydrofolate or 10-formyltetrahydrofolate or 5,10-methylenetetrahydrofolate, leading to folylpolyglutamate derivatives.</text>
</comment>
<dbReference type="Gene3D" id="3.40.1190.10">
    <property type="entry name" value="Mur-like, catalytic domain"/>
    <property type="match status" value="1"/>
</dbReference>
<comment type="cofactor">
    <cofactor evidence="1">
        <name>Mg(2+)</name>
        <dbReference type="ChEBI" id="CHEBI:18420"/>
    </cofactor>
</comment>
<dbReference type="KEGG" id="aagg:ETAA8_05360"/>
<dbReference type="RefSeq" id="WP_145084449.1">
    <property type="nucleotide sequence ID" value="NZ_CP036274.1"/>
</dbReference>
<evidence type="ECO:0000256" key="15">
    <source>
        <dbReference type="ARBA" id="ARBA00030048"/>
    </source>
</evidence>
<accession>A0A517Y5F2</accession>
<name>A0A517Y5F2_9BACT</name>
<comment type="catalytic activity">
    <reaction evidence="21">
        <text>7,8-dihydropteroate + L-glutamate + ATP = 7,8-dihydrofolate + ADP + phosphate + H(+)</text>
        <dbReference type="Rhea" id="RHEA:23584"/>
        <dbReference type="ChEBI" id="CHEBI:15378"/>
        <dbReference type="ChEBI" id="CHEBI:17839"/>
        <dbReference type="ChEBI" id="CHEBI:29985"/>
        <dbReference type="ChEBI" id="CHEBI:30616"/>
        <dbReference type="ChEBI" id="CHEBI:43474"/>
        <dbReference type="ChEBI" id="CHEBI:57451"/>
        <dbReference type="ChEBI" id="CHEBI:456216"/>
        <dbReference type="EC" id="6.3.2.12"/>
    </reaction>
</comment>
<dbReference type="GO" id="GO:0046656">
    <property type="term" value="P:folic acid biosynthetic process"/>
    <property type="evidence" value="ECO:0007669"/>
    <property type="project" value="UniProtKB-KW"/>
</dbReference>
<keyword evidence="10" id="KW-0479">Metal-binding</keyword>
<evidence type="ECO:0000256" key="10">
    <source>
        <dbReference type="ARBA" id="ARBA00022723"/>
    </source>
</evidence>
<evidence type="ECO:0000256" key="3">
    <source>
        <dbReference type="ARBA" id="ARBA00004799"/>
    </source>
</evidence>
<comment type="catalytic activity">
    <reaction evidence="19">
        <text>10-formyltetrahydrofolyl-(gamma-L-Glu)(n) + L-glutamate + ATP = 10-formyltetrahydrofolyl-(gamma-L-Glu)(n+1) + ADP + phosphate + H(+)</text>
        <dbReference type="Rhea" id="RHEA:51904"/>
        <dbReference type="Rhea" id="RHEA-COMP:13088"/>
        <dbReference type="Rhea" id="RHEA-COMP:14300"/>
        <dbReference type="ChEBI" id="CHEBI:15378"/>
        <dbReference type="ChEBI" id="CHEBI:29985"/>
        <dbReference type="ChEBI" id="CHEBI:30616"/>
        <dbReference type="ChEBI" id="CHEBI:43474"/>
        <dbReference type="ChEBI" id="CHEBI:134413"/>
        <dbReference type="ChEBI" id="CHEBI:456216"/>
        <dbReference type="EC" id="6.3.2.17"/>
    </reaction>
</comment>
<dbReference type="Pfam" id="PF02875">
    <property type="entry name" value="Mur_ligase_C"/>
    <property type="match status" value="1"/>
</dbReference>
<dbReference type="GO" id="GO:0005737">
    <property type="term" value="C:cytoplasm"/>
    <property type="evidence" value="ECO:0007669"/>
    <property type="project" value="TreeGrafter"/>
</dbReference>
<comment type="catalytic activity">
    <reaction evidence="20">
        <text>(6R)-5,10-methylenetetrahydrofolyl-(gamma-L-Glu)(n) + L-glutamate + ATP = (6R)-5,10-methylenetetrahydrofolyl-(gamma-L-Glu)(n+1) + ADP + phosphate + H(+)</text>
        <dbReference type="Rhea" id="RHEA:51912"/>
        <dbReference type="Rhea" id="RHEA-COMP:13257"/>
        <dbReference type="Rhea" id="RHEA-COMP:13258"/>
        <dbReference type="ChEBI" id="CHEBI:15378"/>
        <dbReference type="ChEBI" id="CHEBI:29985"/>
        <dbReference type="ChEBI" id="CHEBI:30616"/>
        <dbReference type="ChEBI" id="CHEBI:43474"/>
        <dbReference type="ChEBI" id="CHEBI:136572"/>
        <dbReference type="ChEBI" id="CHEBI:456216"/>
        <dbReference type="EC" id="6.3.2.17"/>
    </reaction>
</comment>
<comment type="similarity">
    <text evidence="5 22">Belongs to the folylpolyglutamate synthase family.</text>
</comment>
<dbReference type="EC" id="6.3.2.17" evidence="7"/>
<dbReference type="InterPro" id="IPR018109">
    <property type="entry name" value="Folylpolyglutamate_synth_CS"/>
</dbReference>
<dbReference type="PANTHER" id="PTHR11136">
    <property type="entry name" value="FOLYLPOLYGLUTAMATE SYNTHASE-RELATED"/>
    <property type="match status" value="1"/>
</dbReference>
<evidence type="ECO:0000256" key="4">
    <source>
        <dbReference type="ARBA" id="ARBA00005150"/>
    </source>
</evidence>
<evidence type="ECO:0000256" key="22">
    <source>
        <dbReference type="PIRNR" id="PIRNR001563"/>
    </source>
</evidence>
<evidence type="ECO:0000313" key="26">
    <source>
        <dbReference type="Proteomes" id="UP000315017"/>
    </source>
</evidence>
<dbReference type="Gene3D" id="3.90.190.20">
    <property type="entry name" value="Mur ligase, C-terminal domain"/>
    <property type="match status" value="1"/>
</dbReference>
<evidence type="ECO:0000256" key="6">
    <source>
        <dbReference type="ARBA" id="ARBA00013023"/>
    </source>
</evidence>
<dbReference type="GO" id="GO:0004326">
    <property type="term" value="F:tetrahydrofolylpolyglutamate synthase activity"/>
    <property type="evidence" value="ECO:0007669"/>
    <property type="project" value="UniProtKB-EC"/>
</dbReference>
<keyword evidence="11 22" id="KW-0547">Nucleotide-binding</keyword>
<evidence type="ECO:0000259" key="24">
    <source>
        <dbReference type="Pfam" id="PF08245"/>
    </source>
</evidence>
<comment type="catalytic activity">
    <reaction evidence="18">
        <text>(6S)-5,6,7,8-tetrahydrofolyl-(gamma-L-Glu)(n) + L-glutamate + ATP = (6S)-5,6,7,8-tetrahydrofolyl-(gamma-L-Glu)(n+1) + ADP + phosphate + H(+)</text>
        <dbReference type="Rhea" id="RHEA:10580"/>
        <dbReference type="Rhea" id="RHEA-COMP:14738"/>
        <dbReference type="Rhea" id="RHEA-COMP:14740"/>
        <dbReference type="ChEBI" id="CHEBI:15378"/>
        <dbReference type="ChEBI" id="CHEBI:29985"/>
        <dbReference type="ChEBI" id="CHEBI:30616"/>
        <dbReference type="ChEBI" id="CHEBI:43474"/>
        <dbReference type="ChEBI" id="CHEBI:141005"/>
        <dbReference type="ChEBI" id="CHEBI:456216"/>
        <dbReference type="EC" id="6.3.2.17"/>
    </reaction>
</comment>
<dbReference type="PANTHER" id="PTHR11136:SF0">
    <property type="entry name" value="DIHYDROFOLATE SYNTHETASE-RELATED"/>
    <property type="match status" value="1"/>
</dbReference>
<comment type="pathway">
    <text evidence="3">Cofactor biosynthesis; tetrahydrofolate biosynthesis; 7,8-dihydrofolate from 2-amino-4-hydroxy-6-hydroxymethyl-7,8-dihydropteridine diphosphate and 4-aminobenzoate: step 2/2.</text>
</comment>
<proteinExistence type="inferred from homology"/>
<dbReference type="InterPro" id="IPR004101">
    <property type="entry name" value="Mur_ligase_C"/>
</dbReference>
<dbReference type="EMBL" id="CP036274">
    <property type="protein sequence ID" value="QDU25468.1"/>
    <property type="molecule type" value="Genomic_DNA"/>
</dbReference>
<comment type="pathway">
    <text evidence="4">Cofactor biosynthesis; tetrahydrofolylpolyglutamate biosynthesis.</text>
</comment>
<dbReference type="InterPro" id="IPR036615">
    <property type="entry name" value="Mur_ligase_C_dom_sf"/>
</dbReference>
<dbReference type="Pfam" id="PF08245">
    <property type="entry name" value="Mur_ligase_M"/>
    <property type="match status" value="1"/>
</dbReference>
<evidence type="ECO:0000256" key="19">
    <source>
        <dbReference type="ARBA" id="ARBA00047808"/>
    </source>
</evidence>
<protein>
    <recommendedName>
        <fullName evidence="8">Dihydrofolate synthase/folylpolyglutamate synthase</fullName>
        <ecNumber evidence="6">6.3.2.12</ecNumber>
        <ecNumber evidence="7">6.3.2.17</ecNumber>
    </recommendedName>
    <alternativeName>
        <fullName evidence="17">Folylpoly-gamma-glutamate synthetase-dihydrofolate synthetase</fullName>
    </alternativeName>
    <alternativeName>
        <fullName evidence="15">Folylpolyglutamate synthetase</fullName>
    </alternativeName>
    <alternativeName>
        <fullName evidence="16">Tetrahydrofolylpolyglutamate synthase</fullName>
    </alternativeName>
</protein>
<dbReference type="NCBIfam" id="TIGR01499">
    <property type="entry name" value="folC"/>
    <property type="match status" value="1"/>
</dbReference>
<dbReference type="GO" id="GO:0005524">
    <property type="term" value="F:ATP binding"/>
    <property type="evidence" value="ECO:0007669"/>
    <property type="project" value="UniProtKB-KW"/>
</dbReference>
<gene>
    <name evidence="25" type="ORF">ETAA8_05360</name>
</gene>
<dbReference type="EC" id="6.3.2.12" evidence="6"/>
<reference evidence="25 26" key="1">
    <citation type="submission" date="2019-02" db="EMBL/GenBank/DDBJ databases">
        <title>Deep-cultivation of Planctomycetes and their phenomic and genomic characterization uncovers novel biology.</title>
        <authorList>
            <person name="Wiegand S."/>
            <person name="Jogler M."/>
            <person name="Boedeker C."/>
            <person name="Pinto D."/>
            <person name="Vollmers J."/>
            <person name="Rivas-Marin E."/>
            <person name="Kohn T."/>
            <person name="Peeters S.H."/>
            <person name="Heuer A."/>
            <person name="Rast P."/>
            <person name="Oberbeckmann S."/>
            <person name="Bunk B."/>
            <person name="Jeske O."/>
            <person name="Meyerdierks A."/>
            <person name="Storesund J.E."/>
            <person name="Kallscheuer N."/>
            <person name="Luecker S."/>
            <person name="Lage O.M."/>
            <person name="Pohl T."/>
            <person name="Merkel B.J."/>
            <person name="Hornburger P."/>
            <person name="Mueller R.-W."/>
            <person name="Bruemmer F."/>
            <person name="Labrenz M."/>
            <person name="Spormann A.M."/>
            <person name="Op den Camp H."/>
            <person name="Overmann J."/>
            <person name="Amann R."/>
            <person name="Jetten M.S.M."/>
            <person name="Mascher T."/>
            <person name="Medema M.H."/>
            <person name="Devos D.P."/>
            <person name="Kaster A.-K."/>
            <person name="Ovreas L."/>
            <person name="Rohde M."/>
            <person name="Galperin M.Y."/>
            <person name="Jogler C."/>
        </authorList>
    </citation>
    <scope>NUCLEOTIDE SEQUENCE [LARGE SCALE GENOMIC DNA]</scope>
    <source>
        <strain evidence="25 26">ETA_A8</strain>
    </source>
</reference>
<dbReference type="GO" id="GO:0046872">
    <property type="term" value="F:metal ion binding"/>
    <property type="evidence" value="ECO:0007669"/>
    <property type="project" value="UniProtKB-KW"/>
</dbReference>
<evidence type="ECO:0000256" key="14">
    <source>
        <dbReference type="ARBA" id="ARBA00022909"/>
    </source>
</evidence>
<evidence type="ECO:0000256" key="11">
    <source>
        <dbReference type="ARBA" id="ARBA00022741"/>
    </source>
</evidence>
<organism evidence="25 26">
    <name type="scientific">Anatilimnocola aggregata</name>
    <dbReference type="NCBI Taxonomy" id="2528021"/>
    <lineage>
        <taxon>Bacteria</taxon>
        <taxon>Pseudomonadati</taxon>
        <taxon>Planctomycetota</taxon>
        <taxon>Planctomycetia</taxon>
        <taxon>Pirellulales</taxon>
        <taxon>Pirellulaceae</taxon>
        <taxon>Anatilimnocola</taxon>
    </lineage>
</organism>
<evidence type="ECO:0000256" key="16">
    <source>
        <dbReference type="ARBA" id="ARBA00030592"/>
    </source>
</evidence>
<evidence type="ECO:0000256" key="2">
    <source>
        <dbReference type="ARBA" id="ARBA00002714"/>
    </source>
</evidence>
<dbReference type="PIRSF" id="PIRSF001563">
    <property type="entry name" value="Folylpolyglu_synth"/>
    <property type="match status" value="1"/>
</dbReference>
<feature type="domain" description="Mur ligase central" evidence="24">
    <location>
        <begin position="60"/>
        <end position="295"/>
    </location>
</feature>
<dbReference type="FunFam" id="3.40.1190.10:FF:000011">
    <property type="entry name" value="Folylpolyglutamate synthase/dihydrofolate synthase"/>
    <property type="match status" value="1"/>
</dbReference>
<evidence type="ECO:0000256" key="1">
    <source>
        <dbReference type="ARBA" id="ARBA00001946"/>
    </source>
</evidence>
<dbReference type="InterPro" id="IPR036565">
    <property type="entry name" value="Mur-like_cat_sf"/>
</dbReference>
<dbReference type="PROSITE" id="PS01011">
    <property type="entry name" value="FOLYLPOLYGLU_SYNT_1"/>
    <property type="match status" value="1"/>
</dbReference>
<evidence type="ECO:0000256" key="12">
    <source>
        <dbReference type="ARBA" id="ARBA00022840"/>
    </source>
</evidence>
<sequence>MPATLAVVDRDSALEFLFGRINYERTTQIPYRTGGLKLERMQQLLQIVGDPHIGMPVVHVAGTKGKGSTATMVARILQTAGYRTGLYTSPHLERLEERFVINGLTCSEPEFVRLAADLQAATYQLEARDPLNRTPTFFEITTTMGLLHFARSRADVVVLEVGLGGRLDSTNICRPTVCAITSISFDHVRQLGNSLAAIAREKAGIIKPGIPVVSSVCEAEPREVIERIAAEQNSPLIQRDVDFTSSILTDQQSAATQLLYREPGGPAAASYQLGPLPIGMIGEHQALNAATAIATVRQLPHQRFTIHDAAIRQALWEAKCPARVEVLQQRPTVIVDVAHNVASIAALIEALTQRFIARRRILVFASSRDKDTSGMLKLLLPKFDHVVLTKFVNNPRAVEPEELRVWAQQALLGSGHSPQLELTAEPQAAWQRARALAQADDLVCITGSFFLAAELLPTLHQASP</sequence>
<feature type="domain" description="Mur ligase C-terminal" evidence="23">
    <location>
        <begin position="323"/>
        <end position="449"/>
    </location>
</feature>
<evidence type="ECO:0000256" key="20">
    <source>
        <dbReference type="ARBA" id="ARBA00049035"/>
    </source>
</evidence>
<dbReference type="GO" id="GO:0008841">
    <property type="term" value="F:dihydrofolate synthase activity"/>
    <property type="evidence" value="ECO:0007669"/>
    <property type="project" value="UniProtKB-EC"/>
</dbReference>
<dbReference type="OrthoDB" id="9809356at2"/>
<evidence type="ECO:0000256" key="21">
    <source>
        <dbReference type="ARBA" id="ARBA00049161"/>
    </source>
</evidence>
<evidence type="ECO:0000256" key="5">
    <source>
        <dbReference type="ARBA" id="ARBA00008276"/>
    </source>
</evidence>
<dbReference type="Proteomes" id="UP000315017">
    <property type="component" value="Chromosome"/>
</dbReference>
<evidence type="ECO:0000256" key="13">
    <source>
        <dbReference type="ARBA" id="ARBA00022842"/>
    </source>
</evidence>
<keyword evidence="9 22" id="KW-0436">Ligase</keyword>
<evidence type="ECO:0000256" key="9">
    <source>
        <dbReference type="ARBA" id="ARBA00022598"/>
    </source>
</evidence>
<dbReference type="InterPro" id="IPR013221">
    <property type="entry name" value="Mur_ligase_cen"/>
</dbReference>
<keyword evidence="14" id="KW-0289">Folate biosynthesis</keyword>
<keyword evidence="13" id="KW-0460">Magnesium</keyword>
<dbReference type="AlphaFoldDB" id="A0A517Y5F2"/>